<evidence type="ECO:0000313" key="1">
    <source>
        <dbReference type="EMBL" id="MBP1044065.1"/>
    </source>
</evidence>
<dbReference type="InterPro" id="IPR023393">
    <property type="entry name" value="START-like_dom_sf"/>
</dbReference>
<dbReference type="RefSeq" id="WP_209532196.1">
    <property type="nucleotide sequence ID" value="NZ_JAEEGA010000022.1"/>
</dbReference>
<dbReference type="AlphaFoldDB" id="A0A940PFS5"/>
<evidence type="ECO:0000313" key="2">
    <source>
        <dbReference type="Proteomes" id="UP000674938"/>
    </source>
</evidence>
<sequence length="137" mass="15493">MELSFALKVAATSHQVWEYYENIEKWSVWEKDLEAISLEGEFVSGTNGQMTLTGMPPMSFTLTSVVPYQEFIDLTETPMGKLSFAHYIQEIPEGVLIRHSVTLDQDNQEVLPMLSGIFNDVPETMFLLKKVVESDGV</sequence>
<protein>
    <submittedName>
        <fullName evidence="1">Polyketide cyclase</fullName>
    </submittedName>
</protein>
<organism evidence="1 2">
    <name type="scientific">Vagococcus allomyrinae</name>
    <dbReference type="NCBI Taxonomy" id="2794353"/>
    <lineage>
        <taxon>Bacteria</taxon>
        <taxon>Bacillati</taxon>
        <taxon>Bacillota</taxon>
        <taxon>Bacilli</taxon>
        <taxon>Lactobacillales</taxon>
        <taxon>Enterococcaceae</taxon>
        <taxon>Vagococcus</taxon>
    </lineage>
</organism>
<dbReference type="Proteomes" id="UP000674938">
    <property type="component" value="Unassembled WGS sequence"/>
</dbReference>
<comment type="caution">
    <text evidence="1">The sequence shown here is derived from an EMBL/GenBank/DDBJ whole genome shotgun (WGS) entry which is preliminary data.</text>
</comment>
<dbReference type="Gene3D" id="3.30.530.20">
    <property type="match status" value="1"/>
</dbReference>
<gene>
    <name evidence="1" type="ORF">I6N95_23935</name>
</gene>
<proteinExistence type="predicted"/>
<dbReference type="EMBL" id="JAEEGA010000022">
    <property type="protein sequence ID" value="MBP1044065.1"/>
    <property type="molecule type" value="Genomic_DNA"/>
</dbReference>
<accession>A0A940PFS5</accession>
<reference evidence="1" key="1">
    <citation type="submission" date="2020-12" db="EMBL/GenBank/DDBJ databases">
        <title>Vagococcus allomyrinae sp. nov. and Enterococcus lavae sp. nov., isolated from the larvae of Allomyrina dichotoma.</title>
        <authorList>
            <person name="Lee S.D."/>
        </authorList>
    </citation>
    <scope>NUCLEOTIDE SEQUENCE</scope>
    <source>
        <strain evidence="1">BWB3-3</strain>
    </source>
</reference>
<keyword evidence="2" id="KW-1185">Reference proteome</keyword>
<dbReference type="SUPFAM" id="SSF55961">
    <property type="entry name" value="Bet v1-like"/>
    <property type="match status" value="1"/>
</dbReference>
<name>A0A940PFS5_9ENTE</name>